<dbReference type="InterPro" id="IPR024156">
    <property type="entry name" value="Small_GTPase_ARF"/>
</dbReference>
<gene>
    <name evidence="12" type="ORF">THASP1DRAFT_31739</name>
</gene>
<keyword evidence="9 11" id="KW-0472">Membrane</keyword>
<protein>
    <recommendedName>
        <fullName evidence="3">Signal recognition particle receptor subunit beta</fullName>
    </recommendedName>
</protein>
<evidence type="ECO:0000256" key="11">
    <source>
        <dbReference type="SAM" id="Phobius"/>
    </source>
</evidence>
<comment type="similarity">
    <text evidence="2">Belongs to the SRP receptor beta subunit family.</text>
</comment>
<comment type="subcellular location">
    <subcellularLocation>
        <location evidence="1">Endoplasmic reticulum membrane</location>
        <topology evidence="1">Single-pass membrane protein</topology>
    </subcellularLocation>
</comment>
<evidence type="ECO:0000256" key="1">
    <source>
        <dbReference type="ARBA" id="ARBA00004389"/>
    </source>
</evidence>
<keyword evidence="13" id="KW-1185">Reference proteome</keyword>
<name>A0A4P9XKU4_9FUNG</name>
<dbReference type="OrthoDB" id="41266at2759"/>
<keyword evidence="10 12" id="KW-0675">Receptor</keyword>
<evidence type="ECO:0000256" key="10">
    <source>
        <dbReference type="ARBA" id="ARBA00023170"/>
    </source>
</evidence>
<reference evidence="13" key="1">
    <citation type="journal article" date="2018" name="Nat. Microbiol.">
        <title>Leveraging single-cell genomics to expand the fungal tree of life.</title>
        <authorList>
            <person name="Ahrendt S.R."/>
            <person name="Quandt C.A."/>
            <person name="Ciobanu D."/>
            <person name="Clum A."/>
            <person name="Salamov A."/>
            <person name="Andreopoulos B."/>
            <person name="Cheng J.F."/>
            <person name="Woyke T."/>
            <person name="Pelin A."/>
            <person name="Henrissat B."/>
            <person name="Reynolds N.K."/>
            <person name="Benny G.L."/>
            <person name="Smith M.E."/>
            <person name="James T.Y."/>
            <person name="Grigoriev I.V."/>
        </authorList>
    </citation>
    <scope>NUCLEOTIDE SEQUENCE [LARGE SCALE GENOMIC DNA]</scope>
    <source>
        <strain evidence="13">RSA 1356</strain>
    </source>
</reference>
<dbReference type="Proteomes" id="UP000271241">
    <property type="component" value="Unassembled WGS sequence"/>
</dbReference>
<keyword evidence="8" id="KW-0342">GTP-binding</keyword>
<evidence type="ECO:0000256" key="3">
    <source>
        <dbReference type="ARBA" id="ARBA00020256"/>
    </source>
</evidence>
<evidence type="ECO:0000256" key="2">
    <source>
        <dbReference type="ARBA" id="ARBA00005619"/>
    </source>
</evidence>
<dbReference type="GO" id="GO:0005789">
    <property type="term" value="C:endoplasmic reticulum membrane"/>
    <property type="evidence" value="ECO:0007669"/>
    <property type="project" value="UniProtKB-SubCell"/>
</dbReference>
<feature type="transmembrane region" description="Helical" evidence="11">
    <location>
        <begin position="20"/>
        <end position="44"/>
    </location>
</feature>
<sequence>MSTTAPAATHSHASAGKNEVALFGLPALLLIVAIVSIAIAAVYLRRASGVKADSILLVGARGSGKTNMLARLEHDAWVETHTSLKDNSVMVALDDEGKLCTRVIDVPGHEKLRYQTHHFTPVARGIVFVLDAARLGKDIRQVAEYLYDILTDSRVAQREIPILLACHKADLATAYAPKRCREMLETEIDRIRVTRTAAVDSQTAEQEQHSAAERYLGYEGETFRFDHLPNDVQEVACSSLQETSEANDRLGSVKEWMADVAAGRT</sequence>
<dbReference type="Pfam" id="PF09439">
    <property type="entry name" value="SRPRB"/>
    <property type="match status" value="1"/>
</dbReference>
<evidence type="ECO:0000313" key="12">
    <source>
        <dbReference type="EMBL" id="RKP06437.1"/>
    </source>
</evidence>
<dbReference type="InterPro" id="IPR027417">
    <property type="entry name" value="P-loop_NTPase"/>
</dbReference>
<dbReference type="Gene3D" id="3.40.50.300">
    <property type="entry name" value="P-loop containing nucleotide triphosphate hydrolases"/>
    <property type="match status" value="1"/>
</dbReference>
<keyword evidence="7 11" id="KW-1133">Transmembrane helix</keyword>
<evidence type="ECO:0000256" key="6">
    <source>
        <dbReference type="ARBA" id="ARBA00022824"/>
    </source>
</evidence>
<proteinExistence type="inferred from homology"/>
<dbReference type="CDD" id="cd04105">
    <property type="entry name" value="SR_beta"/>
    <property type="match status" value="1"/>
</dbReference>
<evidence type="ECO:0000256" key="4">
    <source>
        <dbReference type="ARBA" id="ARBA00022692"/>
    </source>
</evidence>
<evidence type="ECO:0000256" key="9">
    <source>
        <dbReference type="ARBA" id="ARBA00023136"/>
    </source>
</evidence>
<dbReference type="InterPro" id="IPR019009">
    <property type="entry name" value="SRP_receptor_beta_su"/>
</dbReference>
<evidence type="ECO:0000313" key="13">
    <source>
        <dbReference type="Proteomes" id="UP000271241"/>
    </source>
</evidence>
<keyword evidence="6" id="KW-0256">Endoplasmic reticulum</keyword>
<dbReference type="AlphaFoldDB" id="A0A4P9XKU4"/>
<dbReference type="SUPFAM" id="SSF52540">
    <property type="entry name" value="P-loop containing nucleoside triphosphate hydrolases"/>
    <property type="match status" value="1"/>
</dbReference>
<dbReference type="SMART" id="SM00177">
    <property type="entry name" value="ARF"/>
    <property type="match status" value="1"/>
</dbReference>
<dbReference type="GO" id="GO:0005525">
    <property type="term" value="F:GTP binding"/>
    <property type="evidence" value="ECO:0007669"/>
    <property type="project" value="UniProtKB-KW"/>
</dbReference>
<evidence type="ECO:0000256" key="5">
    <source>
        <dbReference type="ARBA" id="ARBA00022741"/>
    </source>
</evidence>
<organism evidence="12 13">
    <name type="scientific">Thamnocephalis sphaerospora</name>
    <dbReference type="NCBI Taxonomy" id="78915"/>
    <lineage>
        <taxon>Eukaryota</taxon>
        <taxon>Fungi</taxon>
        <taxon>Fungi incertae sedis</taxon>
        <taxon>Zoopagomycota</taxon>
        <taxon>Zoopagomycotina</taxon>
        <taxon>Zoopagomycetes</taxon>
        <taxon>Zoopagales</taxon>
        <taxon>Sigmoideomycetaceae</taxon>
        <taxon>Thamnocephalis</taxon>
    </lineage>
</organism>
<accession>A0A4P9XKU4</accession>
<dbReference type="EMBL" id="KZ992882">
    <property type="protein sequence ID" value="RKP06437.1"/>
    <property type="molecule type" value="Genomic_DNA"/>
</dbReference>
<keyword evidence="4 11" id="KW-0812">Transmembrane</keyword>
<dbReference type="PANTHER" id="PTHR11711">
    <property type="entry name" value="ADP RIBOSYLATION FACTOR-RELATED"/>
    <property type="match status" value="1"/>
</dbReference>
<dbReference type="STRING" id="78915.A0A4P9XKU4"/>
<evidence type="ECO:0000256" key="7">
    <source>
        <dbReference type="ARBA" id="ARBA00022989"/>
    </source>
</evidence>
<keyword evidence="5" id="KW-0547">Nucleotide-binding</keyword>
<evidence type="ECO:0000256" key="8">
    <source>
        <dbReference type="ARBA" id="ARBA00023134"/>
    </source>
</evidence>